<feature type="chain" id="PRO_5034559188" evidence="3">
    <location>
        <begin position="29"/>
        <end position="594"/>
    </location>
</feature>
<dbReference type="EMBL" id="QGMJ01000126">
    <property type="protein sequence ID" value="TVY41696.1"/>
    <property type="molecule type" value="Genomic_DNA"/>
</dbReference>
<dbReference type="PROSITE" id="PS51387">
    <property type="entry name" value="FAD_PCMH"/>
    <property type="match status" value="1"/>
</dbReference>
<feature type="domain" description="FAD-binding PCMH-type" evidence="4">
    <location>
        <begin position="121"/>
        <end position="305"/>
    </location>
</feature>
<comment type="caution">
    <text evidence="5">The sequence shown here is derived from an EMBL/GenBank/DDBJ whole genome shotgun (WGS) entry which is preliminary data.</text>
</comment>
<accession>A0A8H8RUU7</accession>
<dbReference type="Pfam" id="PF01565">
    <property type="entry name" value="FAD_binding_4"/>
    <property type="match status" value="1"/>
</dbReference>
<dbReference type="AlphaFoldDB" id="A0A8H8RUU7"/>
<keyword evidence="2" id="KW-0560">Oxidoreductase</keyword>
<evidence type="ECO:0000259" key="4">
    <source>
        <dbReference type="PROSITE" id="PS51387"/>
    </source>
</evidence>
<proteinExistence type="inferred from homology"/>
<name>A0A8H8RUU7_9HELO</name>
<sequence length="594" mass="64062">YFLNPVLKIAMFFYIIQILSLTSIAVSASNSTCKSTPDFKDWPSDAEWAQLNRTLSGRLLKPSPPGAVCHADQSTFDTEACFVVQAGWNTTIWHTNNPVSSVLNNVNNDTCLPEPTDPCSGEGYPIYFVNATCADDVKKGVDFARVNNIRLIVKATGHDYMGRSSAPKALSIWTHHIKNISFQDGFIPKECNFSDPIEGAAITIGAGEQMLNIDQPAHLRNLTIVSGGGGTVGPGGYLTGAGHAALSSTYGLGADQVLEMEIVTPGGDIITINECQHTELFWAMRGGGGSTFGVITSVTIKAFPSFTFLAATVFLGIKIGTDTYFDVATSILGQFPALGDQGMTAYSQLVYNYTSAKLNITTPVDGFTGTFLLPALHPENTTESLTATLQKVLDDVTAPYPNQFMSSVSSQSFPDFYTWYLPHNGPNNGGFDAQTGSRLLDGKALTNTSGLKDALKLLIPAQSPLQIYLVSGKGVHNAQPRGGGNAVNPAWRMAYVHCVVGAEWAPFDLAEKAKQEDLLTNTYVEALRKLAPDTGAYVNEADVNEPNFQQAFWGDNYPRLLSIKKAVDPGDVLWCHPCVGNEGWKVIDDVLCRV</sequence>
<dbReference type="Gene3D" id="3.30.465.10">
    <property type="match status" value="2"/>
</dbReference>
<evidence type="ECO:0000313" key="6">
    <source>
        <dbReference type="Proteomes" id="UP000462212"/>
    </source>
</evidence>
<dbReference type="InterPro" id="IPR016166">
    <property type="entry name" value="FAD-bd_PCMH"/>
</dbReference>
<comment type="similarity">
    <text evidence="1">Belongs to the oxygen-dependent FAD-linked oxidoreductase family.</text>
</comment>
<dbReference type="OrthoDB" id="9983560at2759"/>
<dbReference type="InterPro" id="IPR006094">
    <property type="entry name" value="Oxid_FAD_bind_N"/>
</dbReference>
<keyword evidence="6" id="KW-1185">Reference proteome</keyword>
<dbReference type="Pfam" id="PF08031">
    <property type="entry name" value="BBE"/>
    <property type="match status" value="1"/>
</dbReference>
<evidence type="ECO:0000256" key="2">
    <source>
        <dbReference type="ARBA" id="ARBA00023002"/>
    </source>
</evidence>
<dbReference type="SUPFAM" id="SSF56176">
    <property type="entry name" value="FAD-binding/transporter-associated domain-like"/>
    <property type="match status" value="1"/>
</dbReference>
<reference evidence="5 6" key="1">
    <citation type="submission" date="2018-05" db="EMBL/GenBank/DDBJ databases">
        <title>Genome sequencing and assembly of the regulated plant pathogen Lachnellula willkommii and related sister species for the development of diagnostic species identification markers.</title>
        <authorList>
            <person name="Giroux E."/>
            <person name="Bilodeau G."/>
        </authorList>
    </citation>
    <scope>NUCLEOTIDE SEQUENCE [LARGE SCALE GENOMIC DNA]</scope>
    <source>
        <strain evidence="5 6">CBS 197.66</strain>
    </source>
</reference>
<keyword evidence="3" id="KW-0732">Signal</keyword>
<dbReference type="InterPro" id="IPR006093">
    <property type="entry name" value="Oxy_OxRdtase_FAD_BS"/>
</dbReference>
<dbReference type="PANTHER" id="PTHR13878:SF91">
    <property type="entry name" value="FAD BINDING DOMAIN PROTEIN (AFU_ORTHOLOGUE AFUA_6G12070)-RELATED"/>
    <property type="match status" value="1"/>
</dbReference>
<evidence type="ECO:0000256" key="1">
    <source>
        <dbReference type="ARBA" id="ARBA00005466"/>
    </source>
</evidence>
<protein>
    <submittedName>
        <fullName evidence="5">FAD-linked oxidoreductase</fullName>
    </submittedName>
</protein>
<organism evidence="5 6">
    <name type="scientific">Lachnellula subtilissima</name>
    <dbReference type="NCBI Taxonomy" id="602034"/>
    <lineage>
        <taxon>Eukaryota</taxon>
        <taxon>Fungi</taxon>
        <taxon>Dikarya</taxon>
        <taxon>Ascomycota</taxon>
        <taxon>Pezizomycotina</taxon>
        <taxon>Leotiomycetes</taxon>
        <taxon>Helotiales</taxon>
        <taxon>Lachnaceae</taxon>
        <taxon>Lachnellula</taxon>
    </lineage>
</organism>
<dbReference type="InterPro" id="IPR050432">
    <property type="entry name" value="FAD-linked_Oxidoreductases_BP"/>
</dbReference>
<evidence type="ECO:0000256" key="3">
    <source>
        <dbReference type="SAM" id="SignalP"/>
    </source>
</evidence>
<gene>
    <name evidence="5" type="primary">ZEB1_1</name>
    <name evidence="5" type="ORF">LSUB1_G003167</name>
</gene>
<evidence type="ECO:0000313" key="5">
    <source>
        <dbReference type="EMBL" id="TVY41696.1"/>
    </source>
</evidence>
<dbReference type="PROSITE" id="PS00862">
    <property type="entry name" value="OX2_COVAL_FAD"/>
    <property type="match status" value="1"/>
</dbReference>
<dbReference type="GO" id="GO:0071949">
    <property type="term" value="F:FAD binding"/>
    <property type="evidence" value="ECO:0007669"/>
    <property type="project" value="InterPro"/>
</dbReference>
<feature type="signal peptide" evidence="3">
    <location>
        <begin position="1"/>
        <end position="28"/>
    </location>
</feature>
<dbReference type="InterPro" id="IPR016169">
    <property type="entry name" value="FAD-bd_PCMH_sub2"/>
</dbReference>
<dbReference type="InterPro" id="IPR036318">
    <property type="entry name" value="FAD-bd_PCMH-like_sf"/>
</dbReference>
<dbReference type="InterPro" id="IPR012951">
    <property type="entry name" value="BBE"/>
</dbReference>
<dbReference type="GO" id="GO:0016491">
    <property type="term" value="F:oxidoreductase activity"/>
    <property type="evidence" value="ECO:0007669"/>
    <property type="project" value="UniProtKB-KW"/>
</dbReference>
<feature type="non-terminal residue" evidence="5">
    <location>
        <position position="594"/>
    </location>
</feature>
<dbReference type="PANTHER" id="PTHR13878">
    <property type="entry name" value="GULONOLACTONE OXIDASE"/>
    <property type="match status" value="1"/>
</dbReference>
<dbReference type="Proteomes" id="UP000462212">
    <property type="component" value="Unassembled WGS sequence"/>
</dbReference>